<dbReference type="GO" id="GO:0004497">
    <property type="term" value="F:monooxygenase activity"/>
    <property type="evidence" value="ECO:0007669"/>
    <property type="project" value="UniProtKB-KW"/>
</dbReference>
<dbReference type="InterPro" id="IPR046373">
    <property type="entry name" value="Acyl-CoA_Oxase/DH_mid-dom_sf"/>
</dbReference>
<keyword evidence="1" id="KW-0560">Oxidoreductase</keyword>
<dbReference type="PIRSF" id="PIRSF016578">
    <property type="entry name" value="HsaA"/>
    <property type="match status" value="1"/>
</dbReference>
<evidence type="ECO:0000256" key="1">
    <source>
        <dbReference type="ARBA" id="ARBA00023002"/>
    </source>
</evidence>
<dbReference type="Gene3D" id="1.10.540.10">
    <property type="entry name" value="Acyl-CoA dehydrogenase/oxidase, N-terminal domain"/>
    <property type="match status" value="1"/>
</dbReference>
<sequence>MIMQDTLTTTWQEKVKTYAALSEEMGKLHPEILELAYQENWFKLFVPEVYGGPGKKLPEILRLEEELAEADGSLGWTVTLCAGAGWFAGFLNPELATEIFADREVCFAGSGAVGGVAIKTKTGYLLNGKWNYASGALHATIFTANCTLKDENDKDILDENGTPQIRSFILTKEEVNILPGWSYFGLIATGSHAFEVKNLNVPENRTFQINQHIEVADAGFDYPFLQLAETTLTVNSLGMTNHFIKLVEDAFYVRTGLKRYTDEQVLFFTNELSSCKEEIQNLRAKFYSTFDASWNQLINNNKIEENTLTEVSSISRKLAHACWRTAARLFPYCGLEAAKKESEINRVWRDLHTASQHALLTFEI</sequence>
<dbReference type="SUPFAM" id="SSF56645">
    <property type="entry name" value="Acyl-CoA dehydrogenase NM domain-like"/>
    <property type="match status" value="1"/>
</dbReference>
<dbReference type="Gene3D" id="1.20.140.10">
    <property type="entry name" value="Butyryl-CoA Dehydrogenase, subunit A, domain 3"/>
    <property type="match status" value="1"/>
</dbReference>
<comment type="caution">
    <text evidence="4">The sequence shown here is derived from an EMBL/GenBank/DDBJ whole genome shotgun (WGS) entry which is preliminary data.</text>
</comment>
<dbReference type="Gene3D" id="2.40.110.10">
    <property type="entry name" value="Butyryl-CoA Dehydrogenase, subunit A, domain 2"/>
    <property type="match status" value="1"/>
</dbReference>
<dbReference type="InterPro" id="IPR013786">
    <property type="entry name" value="AcylCoA_DH/ox_N"/>
</dbReference>
<proteinExistence type="predicted"/>
<evidence type="ECO:0000313" key="5">
    <source>
        <dbReference type="Proteomes" id="UP001501772"/>
    </source>
</evidence>
<dbReference type="Proteomes" id="UP001501772">
    <property type="component" value="Unassembled WGS sequence"/>
</dbReference>
<name>A0ABP8BLS4_9SPHI</name>
<accession>A0ABP8BLS4</accession>
<gene>
    <name evidence="4" type="ORF">GCM10022289_36700</name>
</gene>
<evidence type="ECO:0000259" key="2">
    <source>
        <dbReference type="Pfam" id="PF02771"/>
    </source>
</evidence>
<feature type="domain" description="Acyl-CoA dehydrogenase C-terminal" evidence="3">
    <location>
        <begin position="267"/>
        <end position="360"/>
    </location>
</feature>
<evidence type="ECO:0000259" key="3">
    <source>
        <dbReference type="Pfam" id="PF08028"/>
    </source>
</evidence>
<dbReference type="InterPro" id="IPR009100">
    <property type="entry name" value="AcylCoA_DH/oxidase_NM_dom_sf"/>
</dbReference>
<dbReference type="InterPro" id="IPR013107">
    <property type="entry name" value="Acyl-CoA_DH_C"/>
</dbReference>
<keyword evidence="5" id="KW-1185">Reference proteome</keyword>
<dbReference type="Pfam" id="PF02771">
    <property type="entry name" value="Acyl-CoA_dh_N"/>
    <property type="match status" value="1"/>
</dbReference>
<feature type="domain" description="Acyl-CoA dehydrogenase/oxidase N-terminal" evidence="2">
    <location>
        <begin position="3"/>
        <end position="80"/>
    </location>
</feature>
<dbReference type="PANTHER" id="PTHR43884:SF12">
    <property type="entry name" value="ISOVALERYL-COA DEHYDROGENASE, MITOCHONDRIAL-RELATED"/>
    <property type="match status" value="1"/>
</dbReference>
<dbReference type="PANTHER" id="PTHR43884">
    <property type="entry name" value="ACYL-COA DEHYDROGENASE"/>
    <property type="match status" value="1"/>
</dbReference>
<evidence type="ECO:0000313" key="4">
    <source>
        <dbReference type="EMBL" id="GAA4210041.1"/>
    </source>
</evidence>
<dbReference type="InterPro" id="IPR037069">
    <property type="entry name" value="AcylCoA_DH/ox_N_sf"/>
</dbReference>
<dbReference type="EMBL" id="BAABBY010000009">
    <property type="protein sequence ID" value="GAA4210041.1"/>
    <property type="molecule type" value="Genomic_DNA"/>
</dbReference>
<protein>
    <submittedName>
        <fullName evidence="4">Flavin-dependent monooxygenase</fullName>
    </submittedName>
</protein>
<organism evidence="4 5">
    <name type="scientific">Pedobacter jeongneungensis</name>
    <dbReference type="NCBI Taxonomy" id="947309"/>
    <lineage>
        <taxon>Bacteria</taxon>
        <taxon>Pseudomonadati</taxon>
        <taxon>Bacteroidota</taxon>
        <taxon>Sphingobacteriia</taxon>
        <taxon>Sphingobacteriales</taxon>
        <taxon>Sphingobacteriaceae</taxon>
        <taxon>Pedobacter</taxon>
    </lineage>
</organism>
<keyword evidence="4" id="KW-0503">Monooxygenase</keyword>
<reference evidence="5" key="1">
    <citation type="journal article" date="2019" name="Int. J. Syst. Evol. Microbiol.">
        <title>The Global Catalogue of Microorganisms (GCM) 10K type strain sequencing project: providing services to taxonomists for standard genome sequencing and annotation.</title>
        <authorList>
            <consortium name="The Broad Institute Genomics Platform"/>
            <consortium name="The Broad Institute Genome Sequencing Center for Infectious Disease"/>
            <person name="Wu L."/>
            <person name="Ma J."/>
        </authorList>
    </citation>
    <scope>NUCLEOTIDE SEQUENCE [LARGE SCALE GENOMIC DNA]</scope>
    <source>
        <strain evidence="5">JCM 17626</strain>
    </source>
</reference>
<dbReference type="Pfam" id="PF08028">
    <property type="entry name" value="Acyl-CoA_dh_2"/>
    <property type="match status" value="1"/>
</dbReference>